<gene>
    <name evidence="1" type="ORF">H5410_014755</name>
</gene>
<dbReference type="OrthoDB" id="1328266at2759"/>
<evidence type="ECO:0000313" key="2">
    <source>
        <dbReference type="Proteomes" id="UP000824120"/>
    </source>
</evidence>
<keyword evidence="2" id="KW-1185">Reference proteome</keyword>
<evidence type="ECO:0000313" key="1">
    <source>
        <dbReference type="EMBL" id="KAG5614931.1"/>
    </source>
</evidence>
<name>A0A9J5ZS58_SOLCO</name>
<protein>
    <submittedName>
        <fullName evidence="1">Uncharacterized protein</fullName>
    </submittedName>
</protein>
<reference evidence="1 2" key="1">
    <citation type="submission" date="2020-09" db="EMBL/GenBank/DDBJ databases">
        <title>De no assembly of potato wild relative species, Solanum commersonii.</title>
        <authorList>
            <person name="Cho K."/>
        </authorList>
    </citation>
    <scope>NUCLEOTIDE SEQUENCE [LARGE SCALE GENOMIC DNA]</scope>
    <source>
        <strain evidence="1">LZ3.2</strain>
        <tissue evidence="1">Leaf</tissue>
    </source>
</reference>
<accession>A0A9J5ZS58</accession>
<sequence>MCTSGKRRRLKAGSSSQGLHTSDVACVHRSNDPTHICLSTSDVAWPHRSWPANIGQPTSNMACTYRSADVGRGLLASPFVFTQRAPSGPRIERGMWASSKQRQPMADNRNQVLHASAVACAHLANNVGQRHAASAKAYTNQMWRVRIGRASPPGHI</sequence>
<comment type="caution">
    <text evidence="1">The sequence shown here is derived from an EMBL/GenBank/DDBJ whole genome shotgun (WGS) entry which is preliminary data.</text>
</comment>
<organism evidence="1 2">
    <name type="scientific">Solanum commersonii</name>
    <name type="common">Commerson's wild potato</name>
    <name type="synonym">Commerson's nightshade</name>
    <dbReference type="NCBI Taxonomy" id="4109"/>
    <lineage>
        <taxon>Eukaryota</taxon>
        <taxon>Viridiplantae</taxon>
        <taxon>Streptophyta</taxon>
        <taxon>Embryophyta</taxon>
        <taxon>Tracheophyta</taxon>
        <taxon>Spermatophyta</taxon>
        <taxon>Magnoliopsida</taxon>
        <taxon>eudicotyledons</taxon>
        <taxon>Gunneridae</taxon>
        <taxon>Pentapetalae</taxon>
        <taxon>asterids</taxon>
        <taxon>lamiids</taxon>
        <taxon>Solanales</taxon>
        <taxon>Solanaceae</taxon>
        <taxon>Solanoideae</taxon>
        <taxon>Solaneae</taxon>
        <taxon>Solanum</taxon>
    </lineage>
</organism>
<dbReference type="EMBL" id="JACXVP010000003">
    <property type="protein sequence ID" value="KAG5614931.1"/>
    <property type="molecule type" value="Genomic_DNA"/>
</dbReference>
<dbReference type="AlphaFoldDB" id="A0A9J5ZS58"/>
<dbReference type="Proteomes" id="UP000824120">
    <property type="component" value="Chromosome 3"/>
</dbReference>
<proteinExistence type="predicted"/>